<organism evidence="2">
    <name type="scientific">uncultured bacterium LAB20</name>
    <dbReference type="NCBI Taxonomy" id="1204709"/>
    <lineage>
        <taxon>Bacteria</taxon>
        <taxon>environmental samples</taxon>
    </lineage>
</organism>
<dbReference type="GO" id="GO:0008483">
    <property type="term" value="F:transaminase activity"/>
    <property type="evidence" value="ECO:0007669"/>
    <property type="project" value="UniProtKB-KW"/>
</dbReference>
<sequence>MKKFLEVLVDDNGAYHFSTEESFITEEAFAAETDLAQVAHMKEYDDRLRQMIHDVTEFMWRTKDQNVCQAIRMVSMAEILGCAQPYERAEEFWDLMMFHTIPQFEHFAAAIKKQYGFDESSVSRPWGIGPQFGDPQSSCPQSIGLQPTAPQPSGTQLDCPQFSESRFGGPDVLTFPIPQPFGKRSN</sequence>
<dbReference type="AlphaFoldDB" id="M4PWL2"/>
<accession>M4PWL2</accession>
<feature type="compositionally biased region" description="Polar residues" evidence="1">
    <location>
        <begin position="151"/>
        <end position="164"/>
    </location>
</feature>
<keyword evidence="2" id="KW-0032">Aminotransferase</keyword>
<dbReference type="EMBL" id="JX163906">
    <property type="protein sequence ID" value="AGH13512.1"/>
    <property type="molecule type" value="Genomic_DNA"/>
</dbReference>
<keyword evidence="2" id="KW-0808">Transferase</keyword>
<name>M4PWL2_9BACT</name>
<feature type="region of interest" description="Disordered" evidence="1">
    <location>
        <begin position="133"/>
        <end position="186"/>
    </location>
</feature>
<protein>
    <submittedName>
        <fullName evidence="2">Alanine-glyoxylate/serine-pyruvate aminotransferase</fullName>
    </submittedName>
</protein>
<evidence type="ECO:0000313" key="2">
    <source>
        <dbReference type="EMBL" id="AGH13512.1"/>
    </source>
</evidence>
<proteinExistence type="predicted"/>
<evidence type="ECO:0000256" key="1">
    <source>
        <dbReference type="SAM" id="MobiDB-lite"/>
    </source>
</evidence>
<keyword evidence="2" id="KW-0670">Pyruvate</keyword>
<feature type="compositionally biased region" description="Polar residues" evidence="1">
    <location>
        <begin position="134"/>
        <end position="145"/>
    </location>
</feature>
<reference evidence="2" key="1">
    <citation type="journal article" date="2012" name="Biotechnol. Biofuels">
        <title>Microbial ?-glucosidases from cow rumen metagenome enhance the saccharification of lignocellulose in combination with commercial cellulase cocktail.</title>
        <authorList>
            <person name="Del Pozo M.V."/>
            <person name="Fernandez-Arrojo L."/>
            <person name="Gil-Martinez J."/>
            <person name="Montesinos A."/>
            <person name="Chernikova T.N."/>
            <person name="Nechitaylo T.Y."/>
            <person name="Waliszek A."/>
            <person name="Tortajada M."/>
            <person name="Rojas A."/>
            <person name="Huws S.A."/>
            <person name="Golyshina O.V."/>
            <person name="Newbold C.J."/>
            <person name="Polaina J."/>
            <person name="Ferrer M."/>
            <person name="Golyshin P.N."/>
        </authorList>
    </citation>
    <scope>NUCLEOTIDE SEQUENCE</scope>
</reference>